<dbReference type="Gene3D" id="1.10.8.60">
    <property type="match status" value="1"/>
</dbReference>
<dbReference type="InterPro" id="IPR003593">
    <property type="entry name" value="AAA+_ATPase"/>
</dbReference>
<evidence type="ECO:0000256" key="1">
    <source>
        <dbReference type="ARBA" id="ARBA00006914"/>
    </source>
</evidence>
<evidence type="ECO:0000313" key="7">
    <source>
        <dbReference type="EMBL" id="KAH0555505.1"/>
    </source>
</evidence>
<dbReference type="InterPro" id="IPR041569">
    <property type="entry name" value="AAA_lid_3"/>
</dbReference>
<sequence>MSKLKSSSSSEDLLEHNYLAAFQELKFSKSEKNNSDKDRKCMALKYHIAKKSSDELALRLLSHDLDNYISEMEVDKDHQSRSSKLTKKALISSSITNSDILSLIKPLPCQKDASASCKSILPNDCDVNNIIGYWNGKTESPRRRKMPQFSANPGSSSPLHKQTSNLANSASGFSNSAIAPSRSTSFPSEATQEFNLLKRQEKRSHFDNLYKKYNRNNDDDEEDLPKSLTGNKDTRKMEPFRNARQIKVQEQQKANKSKYQGKTLGGKTGASKGFVNVFSKPDTEDKPEQSDRPDSQEDIDCEDERLKNIDPKMIELIRNEIMDSGSFVTWDDVAGLEKAKDIIKEAVVLPMLRPDIFTGLRRPPKGILLFGPPGTGKTLIGKCIASQSKSTFFAISSSSLTSKWVGESEKMVRALFAVARVYQPSVIFIDEIDSLLSQRSDTEHESSRRIKTEFLIHLDGATTGDDDKILLIGATNRPQELDEAARRRFVKRLYVPLPELEARKQIVRNLLANEKHSLTEEDVKTVAEKADHFSGADMTTLCKEASMGPIRSIPFDMMENIRMEDVRGTTIDDFLEAFKRVRPSVAQGDLVNYVVWDRTYGSGTAE</sequence>
<dbReference type="PROSITE" id="PS00674">
    <property type="entry name" value="AAA"/>
    <property type="match status" value="1"/>
</dbReference>
<feature type="compositionally biased region" description="Polar residues" evidence="5">
    <location>
        <begin position="248"/>
        <end position="260"/>
    </location>
</feature>
<keyword evidence="2 4" id="KW-0547">Nucleotide-binding</keyword>
<organism evidence="7 8">
    <name type="scientific">Cotesia glomerata</name>
    <name type="common">Lepidopteran parasitic wasp</name>
    <name type="synonym">Apanteles glomeratus</name>
    <dbReference type="NCBI Taxonomy" id="32391"/>
    <lineage>
        <taxon>Eukaryota</taxon>
        <taxon>Metazoa</taxon>
        <taxon>Ecdysozoa</taxon>
        <taxon>Arthropoda</taxon>
        <taxon>Hexapoda</taxon>
        <taxon>Insecta</taxon>
        <taxon>Pterygota</taxon>
        <taxon>Neoptera</taxon>
        <taxon>Endopterygota</taxon>
        <taxon>Hymenoptera</taxon>
        <taxon>Apocrita</taxon>
        <taxon>Ichneumonoidea</taxon>
        <taxon>Braconidae</taxon>
        <taxon>Microgastrinae</taxon>
        <taxon>Cotesia</taxon>
    </lineage>
</organism>
<dbReference type="Proteomes" id="UP000826195">
    <property type="component" value="Unassembled WGS sequence"/>
</dbReference>
<dbReference type="InterPro" id="IPR003960">
    <property type="entry name" value="ATPase_AAA_CS"/>
</dbReference>
<dbReference type="GO" id="GO:0051013">
    <property type="term" value="P:microtubule severing"/>
    <property type="evidence" value="ECO:0007669"/>
    <property type="project" value="UniProtKB-ARBA"/>
</dbReference>
<comment type="caution">
    <text evidence="7">The sequence shown here is derived from an EMBL/GenBank/DDBJ whole genome shotgun (WGS) entry which is preliminary data.</text>
</comment>
<dbReference type="GO" id="GO:0031114">
    <property type="term" value="P:regulation of microtubule depolymerization"/>
    <property type="evidence" value="ECO:0007669"/>
    <property type="project" value="UniProtKB-ARBA"/>
</dbReference>
<dbReference type="GO" id="GO:0000070">
    <property type="term" value="P:mitotic sister chromatid segregation"/>
    <property type="evidence" value="ECO:0007669"/>
    <property type="project" value="UniProtKB-ARBA"/>
</dbReference>
<dbReference type="FunFam" id="1.10.8.60:FF:000022">
    <property type="entry name" value="Fidgetin like 1"/>
    <property type="match status" value="1"/>
</dbReference>
<gene>
    <name evidence="7" type="ORF">KQX54_019549</name>
</gene>
<dbReference type="PANTHER" id="PTHR23074:SF17">
    <property type="entry name" value="FIDGETIN-LIKE PROTEIN 1"/>
    <property type="match status" value="1"/>
</dbReference>
<feature type="compositionally biased region" description="Basic and acidic residues" evidence="5">
    <location>
        <begin position="232"/>
        <end position="241"/>
    </location>
</feature>
<dbReference type="SUPFAM" id="SSF52540">
    <property type="entry name" value="P-loop containing nucleoside triphosphate hydrolases"/>
    <property type="match status" value="1"/>
</dbReference>
<dbReference type="Pfam" id="PF17862">
    <property type="entry name" value="AAA_lid_3"/>
    <property type="match status" value="1"/>
</dbReference>
<feature type="compositionally biased region" description="Polar residues" evidence="5">
    <location>
        <begin position="149"/>
        <end position="191"/>
    </location>
</feature>
<dbReference type="EMBL" id="JAHXZJ010001119">
    <property type="protein sequence ID" value="KAH0555505.1"/>
    <property type="molecule type" value="Genomic_DNA"/>
</dbReference>
<evidence type="ECO:0000313" key="8">
    <source>
        <dbReference type="Proteomes" id="UP000826195"/>
    </source>
</evidence>
<dbReference type="FunFam" id="3.40.50.300:FF:000093">
    <property type="entry name" value="Fidgetin-like 1"/>
    <property type="match status" value="1"/>
</dbReference>
<dbReference type="Gene3D" id="3.40.50.300">
    <property type="entry name" value="P-loop containing nucleotide triphosphate hydrolases"/>
    <property type="match status" value="1"/>
</dbReference>
<dbReference type="Pfam" id="PF00004">
    <property type="entry name" value="AAA"/>
    <property type="match status" value="1"/>
</dbReference>
<dbReference type="InterPro" id="IPR050304">
    <property type="entry name" value="MT-severing_AAA_ATPase"/>
</dbReference>
<dbReference type="GO" id="GO:0008568">
    <property type="term" value="F:microtubule severing ATPase activity"/>
    <property type="evidence" value="ECO:0007669"/>
    <property type="project" value="UniProtKB-ARBA"/>
</dbReference>
<dbReference type="AlphaFoldDB" id="A0AAV7ITI8"/>
<dbReference type="Pfam" id="PF09336">
    <property type="entry name" value="Vps4_C"/>
    <property type="match status" value="1"/>
</dbReference>
<proteinExistence type="inferred from homology"/>
<reference evidence="7 8" key="1">
    <citation type="journal article" date="2021" name="J. Hered.">
        <title>A chromosome-level genome assembly of the parasitoid wasp, Cotesia glomerata (Hymenoptera: Braconidae).</title>
        <authorList>
            <person name="Pinto B.J."/>
            <person name="Weis J.J."/>
            <person name="Gamble T."/>
            <person name="Ode P.J."/>
            <person name="Paul R."/>
            <person name="Zaspel J.M."/>
        </authorList>
    </citation>
    <scope>NUCLEOTIDE SEQUENCE [LARGE SCALE GENOMIC DNA]</scope>
    <source>
        <strain evidence="7">CgM1</strain>
    </source>
</reference>
<keyword evidence="3 4" id="KW-0067">ATP-binding</keyword>
<feature type="region of interest" description="Disordered" evidence="5">
    <location>
        <begin position="136"/>
        <end position="191"/>
    </location>
</feature>
<name>A0AAV7ITI8_COTGL</name>
<protein>
    <recommendedName>
        <fullName evidence="6">AAA+ ATPase domain-containing protein</fullName>
    </recommendedName>
</protein>
<feature type="region of interest" description="Disordered" evidence="5">
    <location>
        <begin position="208"/>
        <end position="300"/>
    </location>
</feature>
<dbReference type="GO" id="GO:0005694">
    <property type="term" value="C:chromosome"/>
    <property type="evidence" value="ECO:0007669"/>
    <property type="project" value="UniProtKB-ARBA"/>
</dbReference>
<feature type="compositionally biased region" description="Basic and acidic residues" evidence="5">
    <location>
        <begin position="281"/>
        <end position="295"/>
    </location>
</feature>
<dbReference type="InterPro" id="IPR015415">
    <property type="entry name" value="Spast_Vps4_C"/>
</dbReference>
<dbReference type="GO" id="GO:0016887">
    <property type="term" value="F:ATP hydrolysis activity"/>
    <property type="evidence" value="ECO:0007669"/>
    <property type="project" value="InterPro"/>
</dbReference>
<evidence type="ECO:0000256" key="4">
    <source>
        <dbReference type="RuleBase" id="RU003651"/>
    </source>
</evidence>
<evidence type="ECO:0000259" key="6">
    <source>
        <dbReference type="SMART" id="SM00382"/>
    </source>
</evidence>
<accession>A0AAV7ITI8</accession>
<feature type="domain" description="AAA+ ATPase" evidence="6">
    <location>
        <begin position="363"/>
        <end position="499"/>
    </location>
</feature>
<dbReference type="InterPro" id="IPR027417">
    <property type="entry name" value="P-loop_NTPase"/>
</dbReference>
<evidence type="ECO:0000256" key="3">
    <source>
        <dbReference type="ARBA" id="ARBA00022840"/>
    </source>
</evidence>
<comment type="similarity">
    <text evidence="1 4">Belongs to the AAA ATPase family.</text>
</comment>
<keyword evidence="8" id="KW-1185">Reference proteome</keyword>
<dbReference type="GO" id="GO:0005524">
    <property type="term" value="F:ATP binding"/>
    <property type="evidence" value="ECO:0007669"/>
    <property type="project" value="UniProtKB-KW"/>
</dbReference>
<evidence type="ECO:0000256" key="2">
    <source>
        <dbReference type="ARBA" id="ARBA00022741"/>
    </source>
</evidence>
<dbReference type="PANTHER" id="PTHR23074">
    <property type="entry name" value="AAA DOMAIN-CONTAINING"/>
    <property type="match status" value="1"/>
</dbReference>
<dbReference type="InterPro" id="IPR003959">
    <property type="entry name" value="ATPase_AAA_core"/>
</dbReference>
<evidence type="ECO:0000256" key="5">
    <source>
        <dbReference type="SAM" id="MobiDB-lite"/>
    </source>
</evidence>
<dbReference type="SMART" id="SM00382">
    <property type="entry name" value="AAA"/>
    <property type="match status" value="1"/>
</dbReference>
<dbReference type="GO" id="GO:0005813">
    <property type="term" value="C:centrosome"/>
    <property type="evidence" value="ECO:0007669"/>
    <property type="project" value="UniProtKB-ARBA"/>
</dbReference>